<reference evidence="2 3" key="1">
    <citation type="submission" date="2019-12" db="EMBL/GenBank/DDBJ databases">
        <authorList>
            <person name="Floudas D."/>
            <person name="Bentzer J."/>
            <person name="Ahren D."/>
            <person name="Johansson T."/>
            <person name="Persson P."/>
            <person name="Tunlid A."/>
        </authorList>
    </citation>
    <scope>NUCLEOTIDE SEQUENCE [LARGE SCALE GENOMIC DNA]</scope>
    <source>
        <strain evidence="2 3">CBS 102.39</strain>
    </source>
</reference>
<feature type="region of interest" description="Disordered" evidence="1">
    <location>
        <begin position="1"/>
        <end position="46"/>
    </location>
</feature>
<proteinExistence type="predicted"/>
<comment type="caution">
    <text evidence="2">The sequence shown here is derived from an EMBL/GenBank/DDBJ whole genome shotgun (WGS) entry which is preliminary data.</text>
</comment>
<accession>A0A8H4QZY6</accession>
<evidence type="ECO:0000313" key="3">
    <source>
        <dbReference type="Proteomes" id="UP000521872"/>
    </source>
</evidence>
<evidence type="ECO:0000313" key="2">
    <source>
        <dbReference type="EMBL" id="KAF4620251.1"/>
    </source>
</evidence>
<gene>
    <name evidence="2" type="ORF">D9613_000076</name>
</gene>
<dbReference type="EMBL" id="JAACJL010000015">
    <property type="protein sequence ID" value="KAF4620251.1"/>
    <property type="molecule type" value="Genomic_DNA"/>
</dbReference>
<keyword evidence="3" id="KW-1185">Reference proteome</keyword>
<protein>
    <submittedName>
        <fullName evidence="2">Uncharacterized protein</fullName>
    </submittedName>
</protein>
<sequence>MPPVRSQGIATTSESNLDHHSYAGHRPTEDALPLPEEKQEDEDEYEDVEMPVVDGLMESPALVEHLSLYLKVPYFCKKKKDEVPVVVEMTGKPYCKRCWVVRHGLKIMDFDKFKSPSPEIGRWNRAYLERQFCDSCTEDRIGPRPNGNLPLIPPPPPTTTTTTTSYYSESVVYSPESSPMGEVDTMAQKLISGYHAHVTTYAGPSFGMPAYHDEMPWYIRGPPAGPTVLPAYESYDVPSRYSMGSAADLQAGYMQVEDGQENSVASTIPQAVLWEQY</sequence>
<dbReference type="Proteomes" id="UP000521872">
    <property type="component" value="Unassembled WGS sequence"/>
</dbReference>
<feature type="compositionally biased region" description="Basic and acidic residues" evidence="1">
    <location>
        <begin position="16"/>
        <end position="29"/>
    </location>
</feature>
<organism evidence="2 3">
    <name type="scientific">Agrocybe pediades</name>
    <dbReference type="NCBI Taxonomy" id="84607"/>
    <lineage>
        <taxon>Eukaryota</taxon>
        <taxon>Fungi</taxon>
        <taxon>Dikarya</taxon>
        <taxon>Basidiomycota</taxon>
        <taxon>Agaricomycotina</taxon>
        <taxon>Agaricomycetes</taxon>
        <taxon>Agaricomycetidae</taxon>
        <taxon>Agaricales</taxon>
        <taxon>Agaricineae</taxon>
        <taxon>Strophariaceae</taxon>
        <taxon>Agrocybe</taxon>
    </lineage>
</organism>
<dbReference type="AlphaFoldDB" id="A0A8H4QZY6"/>
<evidence type="ECO:0000256" key="1">
    <source>
        <dbReference type="SAM" id="MobiDB-lite"/>
    </source>
</evidence>
<feature type="region of interest" description="Disordered" evidence="1">
    <location>
        <begin position="143"/>
        <end position="163"/>
    </location>
</feature>
<name>A0A8H4QZY6_9AGAR</name>